<accession>A0AA94KYM2</accession>
<dbReference type="InterPro" id="IPR020846">
    <property type="entry name" value="MFS_dom"/>
</dbReference>
<feature type="transmembrane region" description="Helical" evidence="7">
    <location>
        <begin position="20"/>
        <end position="40"/>
    </location>
</feature>
<dbReference type="PROSITE" id="PS50850">
    <property type="entry name" value="MFS"/>
    <property type="match status" value="1"/>
</dbReference>
<feature type="transmembrane region" description="Helical" evidence="7">
    <location>
        <begin position="46"/>
        <end position="69"/>
    </location>
</feature>
<dbReference type="SUPFAM" id="SSF103473">
    <property type="entry name" value="MFS general substrate transporter"/>
    <property type="match status" value="1"/>
</dbReference>
<feature type="transmembrane region" description="Helical" evidence="7">
    <location>
        <begin position="276"/>
        <end position="293"/>
    </location>
</feature>
<sequence>MTDARIAGAVRRTPVTWLRYAQLGIVAFVIDGYAPTVQLLAHDLDIPMGLASLHATAFGSGFIVGALVAPALARRINRARSILIGSVGIAVGLGCYLLGSSLAITLIGIGLTGIFATLVQSNAFADLSDNPLAVRARLLNEGSALSQIAGLTAPVLVGVASASVLGWRVGLAVAFVLVVGSLMVNAITLRRGPKAQTKVVEAVAGSSTSFVIVWISTILVLGIEFATALWAPVWLLQFGGVDVALATASPTCMLLGMVVSRLVLSRVASRVSQDALLIGSVMLSIVGFFALWLGPSLILGFSSLFVIGLGVGGQFPLSLARLVTASNHRADTAAAASTFALGLAIAAAPACLALVEQLLGLRAAMFMIPAFGVAAIVLVIASTFDLPRIAWLKTRGDS</sequence>
<feature type="transmembrane region" description="Helical" evidence="7">
    <location>
        <begin position="361"/>
        <end position="384"/>
    </location>
</feature>
<comment type="subcellular location">
    <subcellularLocation>
        <location evidence="1">Cell membrane</location>
        <topology evidence="1">Multi-pass membrane protein</topology>
    </subcellularLocation>
</comment>
<feature type="transmembrane region" description="Helical" evidence="7">
    <location>
        <begin position="243"/>
        <end position="264"/>
    </location>
</feature>
<organism evidence="9 10">
    <name type="scientific">Agrococcus baldri</name>
    <dbReference type="NCBI Taxonomy" id="153730"/>
    <lineage>
        <taxon>Bacteria</taxon>
        <taxon>Bacillati</taxon>
        <taxon>Actinomycetota</taxon>
        <taxon>Actinomycetes</taxon>
        <taxon>Micrococcales</taxon>
        <taxon>Microbacteriaceae</taxon>
        <taxon>Agrococcus</taxon>
    </lineage>
</organism>
<evidence type="ECO:0000256" key="6">
    <source>
        <dbReference type="ARBA" id="ARBA00023136"/>
    </source>
</evidence>
<dbReference type="InterPro" id="IPR051788">
    <property type="entry name" value="MFS_Transporter"/>
</dbReference>
<dbReference type="Pfam" id="PF07690">
    <property type="entry name" value="MFS_1"/>
    <property type="match status" value="1"/>
</dbReference>
<dbReference type="GO" id="GO:0022857">
    <property type="term" value="F:transmembrane transporter activity"/>
    <property type="evidence" value="ECO:0007669"/>
    <property type="project" value="InterPro"/>
</dbReference>
<dbReference type="PANTHER" id="PTHR23514">
    <property type="entry name" value="BYPASS OF STOP CODON PROTEIN 6"/>
    <property type="match status" value="1"/>
</dbReference>
<feature type="transmembrane region" description="Helical" evidence="7">
    <location>
        <begin position="299"/>
        <end position="320"/>
    </location>
</feature>
<evidence type="ECO:0000256" key="5">
    <source>
        <dbReference type="ARBA" id="ARBA00022989"/>
    </source>
</evidence>
<dbReference type="PANTHER" id="PTHR23514:SF3">
    <property type="entry name" value="BYPASS OF STOP CODON PROTEIN 6"/>
    <property type="match status" value="1"/>
</dbReference>
<feature type="domain" description="Major facilitator superfamily (MFS) profile" evidence="8">
    <location>
        <begin position="1"/>
        <end position="390"/>
    </location>
</feature>
<keyword evidence="3" id="KW-0813">Transport</keyword>
<comment type="caution">
    <text evidence="9">The sequence shown here is derived from an EMBL/GenBank/DDBJ whole genome shotgun (WGS) entry which is preliminary data.</text>
</comment>
<evidence type="ECO:0000256" key="3">
    <source>
        <dbReference type="ARBA" id="ARBA00022448"/>
    </source>
</evidence>
<evidence type="ECO:0000259" key="8">
    <source>
        <dbReference type="PROSITE" id="PS50850"/>
    </source>
</evidence>
<evidence type="ECO:0000256" key="4">
    <source>
        <dbReference type="ARBA" id="ARBA00022692"/>
    </source>
</evidence>
<dbReference type="InterPro" id="IPR036259">
    <property type="entry name" value="MFS_trans_sf"/>
</dbReference>
<evidence type="ECO:0000313" key="10">
    <source>
        <dbReference type="Proteomes" id="UP000198506"/>
    </source>
</evidence>
<keyword evidence="4 7" id="KW-0812">Transmembrane</keyword>
<proteinExistence type="inferred from homology"/>
<keyword evidence="6 7" id="KW-0472">Membrane</keyword>
<dbReference type="Proteomes" id="UP000198506">
    <property type="component" value="Unassembled WGS sequence"/>
</dbReference>
<protein>
    <submittedName>
        <fullName evidence="9">Predicted arabinose efflux permease, MFS family</fullName>
    </submittedName>
</protein>
<reference evidence="9 10" key="1">
    <citation type="submission" date="2016-10" db="EMBL/GenBank/DDBJ databases">
        <authorList>
            <person name="Varghese N."/>
            <person name="Submissions S."/>
        </authorList>
    </citation>
    <scope>NUCLEOTIDE SEQUENCE [LARGE SCALE GENOMIC DNA]</scope>
    <source>
        <strain evidence="9 10">IAM 15147</strain>
    </source>
</reference>
<gene>
    <name evidence="9" type="ORF">SAMN04487783_0425</name>
</gene>
<dbReference type="RefSeq" id="WP_092915396.1">
    <property type="nucleotide sequence ID" value="NZ_FOZN01000001.1"/>
</dbReference>
<evidence type="ECO:0000256" key="2">
    <source>
        <dbReference type="ARBA" id="ARBA00008335"/>
    </source>
</evidence>
<keyword evidence="10" id="KW-1185">Reference proteome</keyword>
<feature type="transmembrane region" description="Helical" evidence="7">
    <location>
        <begin position="81"/>
        <end position="99"/>
    </location>
</feature>
<feature type="transmembrane region" description="Helical" evidence="7">
    <location>
        <begin position="171"/>
        <end position="189"/>
    </location>
</feature>
<dbReference type="EMBL" id="FOZN01000001">
    <property type="protein sequence ID" value="SFS00168.1"/>
    <property type="molecule type" value="Genomic_DNA"/>
</dbReference>
<comment type="similarity">
    <text evidence="2">Belongs to the major facilitator superfamily.</text>
</comment>
<evidence type="ECO:0000313" key="9">
    <source>
        <dbReference type="EMBL" id="SFS00168.1"/>
    </source>
</evidence>
<dbReference type="GO" id="GO:0005886">
    <property type="term" value="C:plasma membrane"/>
    <property type="evidence" value="ECO:0007669"/>
    <property type="project" value="UniProtKB-SubCell"/>
</dbReference>
<feature type="transmembrane region" description="Helical" evidence="7">
    <location>
        <begin position="332"/>
        <end position="355"/>
    </location>
</feature>
<dbReference type="AlphaFoldDB" id="A0AA94KYM2"/>
<dbReference type="Gene3D" id="1.20.1250.20">
    <property type="entry name" value="MFS general substrate transporter like domains"/>
    <property type="match status" value="2"/>
</dbReference>
<name>A0AA94KYM2_9MICO</name>
<feature type="transmembrane region" description="Helical" evidence="7">
    <location>
        <begin position="210"/>
        <end position="231"/>
    </location>
</feature>
<dbReference type="InterPro" id="IPR011701">
    <property type="entry name" value="MFS"/>
</dbReference>
<keyword evidence="5 7" id="KW-1133">Transmembrane helix</keyword>
<evidence type="ECO:0000256" key="7">
    <source>
        <dbReference type="SAM" id="Phobius"/>
    </source>
</evidence>
<evidence type="ECO:0000256" key="1">
    <source>
        <dbReference type="ARBA" id="ARBA00004651"/>
    </source>
</evidence>